<dbReference type="InterPro" id="IPR039682">
    <property type="entry name" value="Sec8/EXOC4"/>
</dbReference>
<feature type="region of interest" description="Disordered" evidence="5">
    <location>
        <begin position="1"/>
        <end position="210"/>
    </location>
</feature>
<keyword evidence="2 4" id="KW-0268">Exocytosis</keyword>
<evidence type="ECO:0000313" key="9">
    <source>
        <dbReference type="Proteomes" id="UP000249723"/>
    </source>
</evidence>
<dbReference type="Pfam" id="PF04048">
    <property type="entry name" value="Sec8_N"/>
    <property type="match status" value="1"/>
</dbReference>
<dbReference type="InterPro" id="IPR007191">
    <property type="entry name" value="Sec8_exocyst_N"/>
</dbReference>
<keyword evidence="1 4" id="KW-0813">Transport</keyword>
<feature type="compositionally biased region" description="Low complexity" evidence="5">
    <location>
        <begin position="10"/>
        <end position="25"/>
    </location>
</feature>
<keyword evidence="3 4" id="KW-0653">Protein transport</keyword>
<evidence type="ECO:0000256" key="4">
    <source>
        <dbReference type="RuleBase" id="RU367079"/>
    </source>
</evidence>
<dbReference type="Proteomes" id="UP000249723">
    <property type="component" value="Unassembled WGS sequence"/>
</dbReference>
<feature type="compositionally biased region" description="Basic and acidic residues" evidence="5">
    <location>
        <begin position="32"/>
        <end position="45"/>
    </location>
</feature>
<feature type="region of interest" description="Disordered" evidence="5">
    <location>
        <begin position="1182"/>
        <end position="1212"/>
    </location>
</feature>
<feature type="domain" description="Exocyst complex component Sec8 middle helical bundle" evidence="7">
    <location>
        <begin position="619"/>
        <end position="945"/>
    </location>
</feature>
<feature type="compositionally biased region" description="Basic and acidic residues" evidence="5">
    <location>
        <begin position="605"/>
        <end position="615"/>
    </location>
</feature>
<feature type="compositionally biased region" description="Gly residues" evidence="5">
    <location>
        <begin position="1409"/>
        <end position="1419"/>
    </location>
</feature>
<evidence type="ECO:0000313" key="8">
    <source>
        <dbReference type="EMBL" id="SDA03267.1"/>
    </source>
</evidence>
<dbReference type="InterPro" id="IPR048630">
    <property type="entry name" value="Sec8_M"/>
</dbReference>
<protein>
    <recommendedName>
        <fullName evidence="4">Exocyst complex component Sec8</fullName>
    </recommendedName>
</protein>
<evidence type="ECO:0000259" key="7">
    <source>
        <dbReference type="Pfam" id="PF20652"/>
    </source>
</evidence>
<feature type="compositionally biased region" description="Low complexity" evidence="5">
    <location>
        <begin position="146"/>
        <end position="160"/>
    </location>
</feature>
<organism evidence="8 9">
    <name type="scientific">Microbotryum saponariae</name>
    <dbReference type="NCBI Taxonomy" id="289078"/>
    <lineage>
        <taxon>Eukaryota</taxon>
        <taxon>Fungi</taxon>
        <taxon>Dikarya</taxon>
        <taxon>Basidiomycota</taxon>
        <taxon>Pucciniomycotina</taxon>
        <taxon>Microbotryomycetes</taxon>
        <taxon>Microbotryales</taxon>
        <taxon>Microbotryaceae</taxon>
        <taxon>Microbotryum</taxon>
    </lineage>
</organism>
<dbReference type="GO" id="GO:0006612">
    <property type="term" value="P:protein targeting to membrane"/>
    <property type="evidence" value="ECO:0007669"/>
    <property type="project" value="UniProtKB-UniRule"/>
</dbReference>
<evidence type="ECO:0000256" key="3">
    <source>
        <dbReference type="ARBA" id="ARBA00022927"/>
    </source>
</evidence>
<name>A0A2X0NE10_9BASI</name>
<dbReference type="STRING" id="289078.A0A2X0NE10"/>
<feature type="region of interest" description="Disordered" evidence="5">
    <location>
        <begin position="229"/>
        <end position="248"/>
    </location>
</feature>
<dbReference type="OrthoDB" id="272977at2759"/>
<dbReference type="PANTHER" id="PTHR14146:SF0">
    <property type="entry name" value="EXOCYST COMPLEX COMPONENT 4"/>
    <property type="match status" value="1"/>
</dbReference>
<proteinExistence type="inferred from homology"/>
<dbReference type="GO" id="GO:0006904">
    <property type="term" value="P:vesicle docking involved in exocytosis"/>
    <property type="evidence" value="ECO:0007669"/>
    <property type="project" value="InterPro"/>
</dbReference>
<feature type="region of interest" description="Disordered" evidence="5">
    <location>
        <begin position="1406"/>
        <end position="1429"/>
    </location>
</feature>
<comment type="similarity">
    <text evidence="4">Belongs to the SEC8 family.</text>
</comment>
<comment type="function">
    <text evidence="4">Component of the exocyst complex involved in the docking of exocytic vesicles with fusion sites on the plasma membrane.</text>
</comment>
<feature type="compositionally biased region" description="Low complexity" evidence="5">
    <location>
        <begin position="188"/>
        <end position="199"/>
    </location>
</feature>
<evidence type="ECO:0000256" key="1">
    <source>
        <dbReference type="ARBA" id="ARBA00022448"/>
    </source>
</evidence>
<dbReference type="GO" id="GO:0090522">
    <property type="term" value="P:vesicle tethering involved in exocytosis"/>
    <property type="evidence" value="ECO:0007669"/>
    <property type="project" value="UniProtKB-UniRule"/>
</dbReference>
<dbReference type="Pfam" id="PF20652">
    <property type="entry name" value="Sec8_C"/>
    <property type="match status" value="1"/>
</dbReference>
<evidence type="ECO:0000256" key="2">
    <source>
        <dbReference type="ARBA" id="ARBA00022483"/>
    </source>
</evidence>
<dbReference type="EMBL" id="FMWP01000127">
    <property type="protein sequence ID" value="SDA03267.1"/>
    <property type="molecule type" value="Genomic_DNA"/>
</dbReference>
<keyword evidence="9" id="KW-1185">Reference proteome</keyword>
<dbReference type="GO" id="GO:0015031">
    <property type="term" value="P:protein transport"/>
    <property type="evidence" value="ECO:0007669"/>
    <property type="project" value="UniProtKB-KW"/>
</dbReference>
<dbReference type="GO" id="GO:0006893">
    <property type="term" value="P:Golgi to plasma membrane transport"/>
    <property type="evidence" value="ECO:0007669"/>
    <property type="project" value="TreeGrafter"/>
</dbReference>
<dbReference type="GO" id="GO:0000145">
    <property type="term" value="C:exocyst"/>
    <property type="evidence" value="ECO:0007669"/>
    <property type="project" value="UniProtKB-UniRule"/>
</dbReference>
<evidence type="ECO:0000256" key="5">
    <source>
        <dbReference type="SAM" id="MobiDB-lite"/>
    </source>
</evidence>
<dbReference type="PANTHER" id="PTHR14146">
    <property type="entry name" value="EXOCYST COMPLEX COMPONENT 4"/>
    <property type="match status" value="1"/>
</dbReference>
<reference evidence="9" key="1">
    <citation type="submission" date="2016-10" db="EMBL/GenBank/DDBJ databases">
        <authorList>
            <person name="Jeantristanb JTB J.-T."/>
            <person name="Ricardo R."/>
        </authorList>
    </citation>
    <scope>NUCLEOTIDE SEQUENCE [LARGE SCALE GENOMIC DNA]</scope>
</reference>
<sequence length="1450" mass="157868">MSRQPNSRLPPSHTSGASSPSSFHPPDSPGRYGDEHAPSRPERSTRRPLGSTSSPSGFAAMGDGRFPDQDNARRPSGAGPCRAGPSGLNNVHGGSSGGAPYDMNSSHVMVRSGSNQSNGGYDQGGSGNGAVANKSSRMMDQLRKGSPSSPVIKSSSSRPNSQKDGLHPSSVSSTRATPSPAFRRDSMSSDGGSSTSSRSRSPRQGDDGEEAVGVMGVTEPTMALTSAVSAFSSAGQRRDGRRGGLADQGFDAADADETGVKVHSTALDPNEYPDTPAFREVEAVLRKVVQEWPVMTLGTSLEAGGRQAGEFDPVSLALGLLDPLNHGTDNSLSSFLRMKDDLDHAIKATLSDGDAASTSSYRAFETSISTHNSTLQSLTANQKQIVDLRKALVDAREMLEGKGREGLFGLYNRMSHLEEMLKLLDEIDHFRSIPDRLELLLSEKRFLSAVVLLVRSLKTISKPEMMEIGALTDLRSWLVLQEGVMLEILIEELHNHLYLKSFYCDVRWKPYSRGQTSLPVVDFGEDVETAGAPSHLEPSFHSSGRSTARLPRLTKLQRYLNYLSLRPSINPLLDEPIDDIHDSLSPTADDGSLGLDGTGIPLGGDKFESSGDKQRPTKNLELDSFAYIEMLMECLACLGKLGYGLDAISQRVQGEMFQLVETTVEEVDERNDSTKQASMIAGVNRPQSLFFPTSASTGMNLQEQRGPLASLSSLSLPNGVRNRTSLLRLTASETTALESNVETLKDFFWTLYSKLDAVLQGFRVAYEVSLRITERRDFKDSAVVKSSSGNLLFSLMDIWKPVQQEVRSLLHDYLTDDQSGTVSSRNPIVSVNEVLRLARPRDHHKLTSAWIGIIVPQQIFKFADSDLKASSKALKIHEEELNRTLKLVLPGLMTDGANFFPSSGITLGSDDRYGAGGARSGLAGTHKALVSADAFNVSVLFGPTLSFLSRVREVMPGGLVADHDGAGGFGGFLDDFVVRTFLPQLEEKVTHVFHQAVGGLDAFQEDPNYKKVSRVPIVKSVSNLMMLITSLTSMLQATPFHRESYSHLIISVIHQFYQRCNERFKDLTARENHESAAGSNSKAMQLKTSANWASLTELNATLADLHAAMPDNTEAVSAALRRETKIELDKKRNSLVNSEDLITPSKKLMALGTLYSSLVSIAGDCFIAHISALKHVADRPNGSTLGDDASPSSPALDQSDDGHSPTRPFSLPLTNEMSKPFDSLLNSYRQLTNLVLFTLRLEIRLRTIHYLDKATRDGVYQLAEDIAEPDPSVVDLNSDLAECDECAATTLAEPERKFIFEGLSLLMDQLLISNARHIRLANQFGLKKMLRNILALQQNLKNLGDAPLQVNFDRSRKFWDVFGRGPKEMLDAIREGTIKYDFEDYKALLNLMCGVDQSSKDGTTMRLVGGAGAGSGTGPDGAPLSAGGGDRSRRMYNEYLIDLFALDVGE</sequence>
<evidence type="ECO:0000259" key="6">
    <source>
        <dbReference type="Pfam" id="PF04048"/>
    </source>
</evidence>
<accession>A0A2X0NE10</accession>
<feature type="region of interest" description="Disordered" evidence="5">
    <location>
        <begin position="583"/>
        <end position="615"/>
    </location>
</feature>
<gene>
    <name evidence="8" type="ORF">BZ3500_MVSOF-1268-A1-R1_CHR7-1G09344</name>
</gene>
<feature type="domain" description="Exocyst complex component Sec8 N-terminal" evidence="6">
    <location>
        <begin position="310"/>
        <end position="438"/>
    </location>
</feature>